<dbReference type="Proteomes" id="UP000317494">
    <property type="component" value="Unassembled WGS sequence"/>
</dbReference>
<evidence type="ECO:0008006" key="7">
    <source>
        <dbReference type="Google" id="ProtNLM"/>
    </source>
</evidence>
<dbReference type="EMBL" id="QEAN01000139">
    <property type="protein sequence ID" value="TPX46302.1"/>
    <property type="molecule type" value="Genomic_DNA"/>
</dbReference>
<proteinExistence type="inferred from homology"/>
<dbReference type="InterPro" id="IPR051706">
    <property type="entry name" value="Glycosyltransferase_domain"/>
</dbReference>
<comment type="similarity">
    <text evidence="1">Belongs to the glycosyltransferase 32 family.</text>
</comment>
<dbReference type="InterPro" id="IPR029044">
    <property type="entry name" value="Nucleotide-diphossugar_trans"/>
</dbReference>
<evidence type="ECO:0000313" key="3">
    <source>
        <dbReference type="EMBL" id="TPX42159.1"/>
    </source>
</evidence>
<accession>A0A507CSP4</accession>
<dbReference type="GO" id="GO:0000030">
    <property type="term" value="F:mannosyltransferase activity"/>
    <property type="evidence" value="ECO:0007669"/>
    <property type="project" value="TreeGrafter"/>
</dbReference>
<dbReference type="Gene3D" id="3.90.550.20">
    <property type="match status" value="1"/>
</dbReference>
<dbReference type="InterPro" id="IPR007577">
    <property type="entry name" value="GlycoTrfase_DXD_sugar-bd_CS"/>
</dbReference>
<evidence type="ECO:0000256" key="1">
    <source>
        <dbReference type="ARBA" id="ARBA00009003"/>
    </source>
</evidence>
<dbReference type="SUPFAM" id="SSF53448">
    <property type="entry name" value="Nucleotide-diphospho-sugar transferases"/>
    <property type="match status" value="1"/>
</dbReference>
<protein>
    <recommendedName>
        <fullName evidence="7">Alpha 1,4-glycosyltransferase domain-containing protein</fullName>
    </recommendedName>
</protein>
<keyword evidence="5" id="KW-1185">Reference proteome</keyword>
<dbReference type="GO" id="GO:0016020">
    <property type="term" value="C:membrane"/>
    <property type="evidence" value="ECO:0007669"/>
    <property type="project" value="GOC"/>
</dbReference>
<evidence type="ECO:0000256" key="2">
    <source>
        <dbReference type="ARBA" id="ARBA00022679"/>
    </source>
</evidence>
<dbReference type="Proteomes" id="UP000320475">
    <property type="component" value="Unassembled WGS sequence"/>
</dbReference>
<reference evidence="5 6" key="1">
    <citation type="journal article" date="2019" name="Sci. Rep.">
        <title>Comparative genomics of chytrid fungi reveal insights into the obligate biotrophic and pathogenic lifestyle of Synchytrium endobioticum.</title>
        <authorList>
            <person name="van de Vossenberg B.T.L.H."/>
            <person name="Warris S."/>
            <person name="Nguyen H.D.T."/>
            <person name="van Gent-Pelzer M.P.E."/>
            <person name="Joly D.L."/>
            <person name="van de Geest H.C."/>
            <person name="Bonants P.J.M."/>
            <person name="Smith D.S."/>
            <person name="Levesque C.A."/>
            <person name="van der Lee T.A.J."/>
        </authorList>
    </citation>
    <scope>NUCLEOTIDE SEQUENCE [LARGE SCALE GENOMIC DNA]</scope>
    <source>
        <strain evidence="3 6">LEV6574</strain>
        <strain evidence="4 5">MB42</strain>
    </source>
</reference>
<dbReference type="AlphaFoldDB" id="A0A507CSP4"/>
<dbReference type="Pfam" id="PF04488">
    <property type="entry name" value="Gly_transf_sug"/>
    <property type="match status" value="1"/>
</dbReference>
<name>A0A507CSP4_9FUNG</name>
<dbReference type="PANTHER" id="PTHR32385">
    <property type="entry name" value="MANNOSYL PHOSPHORYLINOSITOL CERAMIDE SYNTHASE"/>
    <property type="match status" value="1"/>
</dbReference>
<evidence type="ECO:0000313" key="4">
    <source>
        <dbReference type="EMBL" id="TPX46302.1"/>
    </source>
</evidence>
<dbReference type="VEuPathDB" id="FungiDB:SeMB42_g03749"/>
<dbReference type="OrthoDB" id="3647at2759"/>
<organism evidence="3 6">
    <name type="scientific">Synchytrium endobioticum</name>
    <dbReference type="NCBI Taxonomy" id="286115"/>
    <lineage>
        <taxon>Eukaryota</taxon>
        <taxon>Fungi</taxon>
        <taxon>Fungi incertae sedis</taxon>
        <taxon>Chytridiomycota</taxon>
        <taxon>Chytridiomycota incertae sedis</taxon>
        <taxon>Chytridiomycetes</taxon>
        <taxon>Synchytriales</taxon>
        <taxon>Synchytriaceae</taxon>
        <taxon>Synchytrium</taxon>
    </lineage>
</organism>
<dbReference type="GO" id="GO:0051999">
    <property type="term" value="P:mannosyl-inositol phosphorylceramide biosynthetic process"/>
    <property type="evidence" value="ECO:0007669"/>
    <property type="project" value="TreeGrafter"/>
</dbReference>
<sequence>MKRAWISSQLVAVAILSIVITRVFFCKRCEFSFDDAPSSSHPLGIITVNNGLEQRNVVHDGSSTSSNGRDGFSAPASMVVEEGGQRWDHDPRIPFPTVPSPPYDTKIPRILHRSWKTENVPQVMRKWTKTCSDLHPDWTHILWTDEMNRELVRVFYPWFLPVYDSYEKNVMRADAARIFYMHKFGGVYMDLDFECIRPMDSLLNVSTSLLGYLSDDYEYEHNIPNAWMASKPRHKFWEFTARLMQFNPYDPALNQSIAEYMTGPVMLYNAYYKWNSKHENSPNSDYRVTILSNDLIYPFDWHSRSPWYNYCWARSSSYSPEKCKKEMNVVGKSSYVVTYWSHSWESIGRSPKASIVRG</sequence>
<evidence type="ECO:0000313" key="5">
    <source>
        <dbReference type="Proteomes" id="UP000317494"/>
    </source>
</evidence>
<keyword evidence="2" id="KW-0808">Transferase</keyword>
<comment type="caution">
    <text evidence="3">The sequence shown here is derived from an EMBL/GenBank/DDBJ whole genome shotgun (WGS) entry which is preliminary data.</text>
</comment>
<dbReference type="PANTHER" id="PTHR32385:SF23">
    <property type="entry name" value="NUCLEOTIDE-DIPHOSPHO-SUGAR TRANSFERASE"/>
    <property type="match status" value="1"/>
</dbReference>
<dbReference type="EMBL" id="QEAM01000283">
    <property type="protein sequence ID" value="TPX42159.1"/>
    <property type="molecule type" value="Genomic_DNA"/>
</dbReference>
<gene>
    <name evidence="3" type="ORF">SeLEV6574_g05733</name>
    <name evidence="4" type="ORF">SeMB42_g03749</name>
</gene>
<evidence type="ECO:0000313" key="6">
    <source>
        <dbReference type="Proteomes" id="UP000320475"/>
    </source>
</evidence>